<dbReference type="SUPFAM" id="SSF52980">
    <property type="entry name" value="Restriction endonuclease-like"/>
    <property type="match status" value="1"/>
</dbReference>
<evidence type="ECO:0000256" key="2">
    <source>
        <dbReference type="ARBA" id="ARBA00022741"/>
    </source>
</evidence>
<keyword evidence="6" id="KW-0269">Exonuclease</keyword>
<feature type="coiled-coil region" evidence="15">
    <location>
        <begin position="221"/>
        <end position="268"/>
    </location>
</feature>
<dbReference type="GO" id="GO:0043138">
    <property type="term" value="F:3'-5' DNA helicase activity"/>
    <property type="evidence" value="ECO:0007669"/>
    <property type="project" value="UniProtKB-EC"/>
</dbReference>
<dbReference type="EC" id="5.6.2.4" evidence="12"/>
<comment type="catalytic activity">
    <reaction evidence="13">
        <text>ATP + H2O = ADP + phosphate + H(+)</text>
        <dbReference type="Rhea" id="RHEA:13065"/>
        <dbReference type="ChEBI" id="CHEBI:15377"/>
        <dbReference type="ChEBI" id="CHEBI:15378"/>
        <dbReference type="ChEBI" id="CHEBI:30616"/>
        <dbReference type="ChEBI" id="CHEBI:43474"/>
        <dbReference type="ChEBI" id="CHEBI:456216"/>
        <dbReference type="EC" id="5.6.2.4"/>
    </reaction>
</comment>
<dbReference type="GO" id="GO:0033202">
    <property type="term" value="C:DNA helicase complex"/>
    <property type="evidence" value="ECO:0007669"/>
    <property type="project" value="TreeGrafter"/>
</dbReference>
<dbReference type="PROSITE" id="PS51198">
    <property type="entry name" value="UVRD_HELICASE_ATP_BIND"/>
    <property type="match status" value="1"/>
</dbReference>
<protein>
    <recommendedName>
        <fullName evidence="12">DNA 3'-5' helicase</fullName>
        <ecNumber evidence="12">5.6.2.4</ecNumber>
    </recommendedName>
</protein>
<dbReference type="InterPro" id="IPR014016">
    <property type="entry name" value="UvrD-like_ATP-bd"/>
</dbReference>
<dbReference type="KEGG" id="fsa:C5Q98_04370"/>
<keyword evidence="10" id="KW-0413">Isomerase</keyword>
<feature type="domain" description="UvrD-like helicase ATP-binding" evidence="16">
    <location>
        <begin position="12"/>
        <end position="547"/>
    </location>
</feature>
<dbReference type="InterPro" id="IPR011604">
    <property type="entry name" value="PDDEXK-like_dom_sf"/>
</dbReference>
<dbReference type="GO" id="GO:0005524">
    <property type="term" value="F:ATP binding"/>
    <property type="evidence" value="ECO:0007669"/>
    <property type="project" value="UniProtKB-UniRule"/>
</dbReference>
<keyword evidence="15" id="KW-0175">Coiled coil</keyword>
<evidence type="ECO:0000256" key="3">
    <source>
        <dbReference type="ARBA" id="ARBA00022763"/>
    </source>
</evidence>
<feature type="binding site" evidence="14">
    <location>
        <begin position="33"/>
        <end position="40"/>
    </location>
    <ligand>
        <name>ATP</name>
        <dbReference type="ChEBI" id="CHEBI:30616"/>
    </ligand>
</feature>
<reference evidence="19" key="1">
    <citation type="submission" date="2018-02" db="EMBL/GenBank/DDBJ databases">
        <authorList>
            <person name="Holder M.E."/>
            <person name="Ajami N.J."/>
            <person name="Petrosino J.F."/>
        </authorList>
    </citation>
    <scope>NUCLEOTIDE SEQUENCE [LARGE SCALE GENOMIC DNA]</scope>
    <source>
        <strain evidence="19">CCUG 47711</strain>
    </source>
</reference>
<dbReference type="PANTHER" id="PTHR11070">
    <property type="entry name" value="UVRD / RECB / PCRA DNA HELICASE FAMILY MEMBER"/>
    <property type="match status" value="1"/>
</dbReference>
<dbReference type="InterPro" id="IPR000212">
    <property type="entry name" value="DNA_helicase_UvrD/REP"/>
</dbReference>
<proteinExistence type="predicted"/>
<dbReference type="Pfam" id="PF12705">
    <property type="entry name" value="PDDEXK_1"/>
    <property type="match status" value="1"/>
</dbReference>
<keyword evidence="2 14" id="KW-0547">Nucleotide-binding</keyword>
<dbReference type="Pfam" id="PF00580">
    <property type="entry name" value="UvrD-helicase"/>
    <property type="match status" value="1"/>
</dbReference>
<evidence type="ECO:0000256" key="1">
    <source>
        <dbReference type="ARBA" id="ARBA00022722"/>
    </source>
</evidence>
<dbReference type="PROSITE" id="PS51217">
    <property type="entry name" value="UVRD_HELICASE_CTER"/>
    <property type="match status" value="1"/>
</dbReference>
<feature type="domain" description="UvrD-like helicase C-terminal" evidence="17">
    <location>
        <begin position="597"/>
        <end position="882"/>
    </location>
</feature>
<dbReference type="InterPro" id="IPR014017">
    <property type="entry name" value="DNA_helicase_UvrD-like_C"/>
</dbReference>
<dbReference type="GO" id="GO:0005829">
    <property type="term" value="C:cytosol"/>
    <property type="evidence" value="ECO:0007669"/>
    <property type="project" value="TreeGrafter"/>
</dbReference>
<evidence type="ECO:0000256" key="4">
    <source>
        <dbReference type="ARBA" id="ARBA00022801"/>
    </source>
</evidence>
<dbReference type="SUPFAM" id="SSF52540">
    <property type="entry name" value="P-loop containing nucleoside triphosphate hydrolases"/>
    <property type="match status" value="1"/>
</dbReference>
<accession>A0A2S0KNB7</accession>
<dbReference type="Pfam" id="PF13361">
    <property type="entry name" value="UvrD_C"/>
    <property type="match status" value="1"/>
</dbReference>
<name>A0A2S0KNB7_9FIRM</name>
<sequence>MKENLNTKSNNFAPSPEQQEIIAAKAGNILVSAAAGSGKTGVMTERISQRVLSGELDLRKVLVLTFTNAASHNMSNKISEKLSKLATNAKNKGEITLQENLETQVSYLPAAHIETIHSFCLSLLKLFPEEVRNSENESILAPNFITADEQLTRDLLDEAVSNVFNGFYVELEELQTLNKSQEQLDIALMLLAAYSSGKDDEELRKLVLSVFNYLRSLPDYKKQLAQALEEVKLNARNFENSPHINYLFDELELRVKAAALAIPDLERRLNGVSLEFAGKTAKTSHEDYAETFRLLFEITTEINSLIDQRGDIDPGEIWDEIFELKSKLSFIKPRKSPWKEEERLGLDGSEDISLYDKEVQKIAKAEIKNDFIDILVAEFSDLLYYLGVEGTKSLGSSCKFSAKVVWSKTIAEINSEQERMLGILELFFDLVLKVDEEYQRLKIKRNVVDFSDYEHYALQIVRSEVGRDYCQKQFKEVYIDEYQDTSSLEEAILQEIAPNNTFMVGDVKQSIYRFRNARPEIFLEKAKKFQADDSGSYFQLSKNFRSQEGILAGINSVFSKIMTPEFTNIDYQNGHQMNYFELNNKFDNRIEIMLDCRTEDDISYHLPNGNLSGVLQEISKVRLNPYQARLWAESEKEEKNAFHIVAEIIRLHREEGVEFKDIAVLSRGNSKADYMAKLLLQVGVPSNRYPSLSIKDDFILQNQVALLQCLDNAQTDIPLATLMLSYLINETFTETELLQVRIFQKEIHQRGNFKAAIQLLADVSLNENHEFYQLQSKIKRFLDALNKWRMRSVEVSVSTLLQEIWNSNNYLEKAAKYDGELAVISLEEFLKKIEELEKNEYKSLREIVLALENEVENDLKPSSENNMSADAVNVLTFHKSKGLEFDYVFLYDLDKSLNNMDQQDKIFMSEELGIAYNIAEYSNYGVRTFPSHLRLAMEENEQRRFLTEEICLFYVAMSRAKEKLYLCANFDLTNDYLKLNTLLNLIEAERENAEQDKGNGYLPNYMLSTLKSYQEMLLLSMSLNDNQAIQQLLEFYKNQAEENENIDYSLELEDRNFLIRLYNNKDILEKDWKIILEYWLDDSSDNKQSDEIYSDDLEYDYKDFYEFNPRASFKPLPKVSVSEIKRKSMQVENLDGEASELEIKKNINLDLIELEDIDEKQLSSTDIGTAIHVVMNYLDLNKLRVAEDINLAIAEELDKLQEFNFISIAEREVLNDFKSEFIAFAKSEIAEEVLNAGNKVYRELPFTFKYEDENKELSLVQGIIDLWYYTEAGAVLLDYKSDYLPNNRQEARQILLDRYSVQMKIYASALEMSLKEKVNKVVIWSIRLAEEFEFTREELGI</sequence>
<evidence type="ECO:0000256" key="14">
    <source>
        <dbReference type="PROSITE-ProRule" id="PRU00560"/>
    </source>
</evidence>
<evidence type="ECO:0000256" key="11">
    <source>
        <dbReference type="ARBA" id="ARBA00034617"/>
    </source>
</evidence>
<dbReference type="Proteomes" id="UP000237947">
    <property type="component" value="Chromosome"/>
</dbReference>
<gene>
    <name evidence="18" type="ORF">C5Q98_04370</name>
</gene>
<dbReference type="GO" id="GO:0004527">
    <property type="term" value="F:exonuclease activity"/>
    <property type="evidence" value="ECO:0007669"/>
    <property type="project" value="UniProtKB-KW"/>
</dbReference>
<keyword evidence="5 14" id="KW-0347">Helicase</keyword>
<keyword evidence="9" id="KW-0234">DNA repair</keyword>
<evidence type="ECO:0000256" key="5">
    <source>
        <dbReference type="ARBA" id="ARBA00022806"/>
    </source>
</evidence>
<dbReference type="PANTHER" id="PTHR11070:SF48">
    <property type="entry name" value="ATP-DEPENDENT HELICASE_NUCLEASE SUBUNIT A"/>
    <property type="match status" value="1"/>
</dbReference>
<dbReference type="GO" id="GO:0003677">
    <property type="term" value="F:DNA binding"/>
    <property type="evidence" value="ECO:0007669"/>
    <property type="project" value="UniProtKB-KW"/>
</dbReference>
<evidence type="ECO:0000259" key="16">
    <source>
        <dbReference type="PROSITE" id="PS51198"/>
    </source>
</evidence>
<dbReference type="GO" id="GO:0016887">
    <property type="term" value="F:ATP hydrolysis activity"/>
    <property type="evidence" value="ECO:0007669"/>
    <property type="project" value="RHEA"/>
</dbReference>
<dbReference type="InterPro" id="IPR027417">
    <property type="entry name" value="P-loop_NTPase"/>
</dbReference>
<evidence type="ECO:0000256" key="7">
    <source>
        <dbReference type="ARBA" id="ARBA00022840"/>
    </source>
</evidence>
<evidence type="ECO:0000259" key="17">
    <source>
        <dbReference type="PROSITE" id="PS51217"/>
    </source>
</evidence>
<keyword evidence="1" id="KW-0540">Nuclease</keyword>
<dbReference type="OrthoDB" id="9810135at2"/>
<evidence type="ECO:0000256" key="15">
    <source>
        <dbReference type="SAM" id="Coils"/>
    </source>
</evidence>
<dbReference type="GO" id="GO:0000725">
    <property type="term" value="P:recombinational repair"/>
    <property type="evidence" value="ECO:0007669"/>
    <property type="project" value="TreeGrafter"/>
</dbReference>
<dbReference type="RefSeq" id="WP_106012455.1">
    <property type="nucleotide sequence ID" value="NZ_CP027226.1"/>
</dbReference>
<evidence type="ECO:0000313" key="18">
    <source>
        <dbReference type="EMBL" id="AVM42497.1"/>
    </source>
</evidence>
<keyword evidence="19" id="KW-1185">Reference proteome</keyword>
<feature type="coiled-coil region" evidence="15">
    <location>
        <begin position="826"/>
        <end position="854"/>
    </location>
</feature>
<dbReference type="Gene3D" id="3.90.320.10">
    <property type="match status" value="1"/>
</dbReference>
<evidence type="ECO:0000256" key="12">
    <source>
        <dbReference type="ARBA" id="ARBA00034808"/>
    </source>
</evidence>
<keyword evidence="8" id="KW-0238">DNA-binding</keyword>
<dbReference type="InterPro" id="IPR011335">
    <property type="entry name" value="Restrct_endonuc-II-like"/>
</dbReference>
<organism evidence="18 19">
    <name type="scientific">Fastidiosipila sanguinis</name>
    <dbReference type="NCBI Taxonomy" id="236753"/>
    <lineage>
        <taxon>Bacteria</taxon>
        <taxon>Bacillati</taxon>
        <taxon>Bacillota</taxon>
        <taxon>Clostridia</taxon>
        <taxon>Eubacteriales</taxon>
        <taxon>Oscillospiraceae</taxon>
        <taxon>Fastidiosipila</taxon>
    </lineage>
</organism>
<evidence type="ECO:0000256" key="10">
    <source>
        <dbReference type="ARBA" id="ARBA00023235"/>
    </source>
</evidence>
<evidence type="ECO:0000256" key="13">
    <source>
        <dbReference type="ARBA" id="ARBA00048988"/>
    </source>
</evidence>
<evidence type="ECO:0000256" key="8">
    <source>
        <dbReference type="ARBA" id="ARBA00023125"/>
    </source>
</evidence>
<keyword evidence="3" id="KW-0227">DNA damage</keyword>
<comment type="catalytic activity">
    <reaction evidence="11">
        <text>Couples ATP hydrolysis with the unwinding of duplex DNA by translocating in the 3'-5' direction.</text>
        <dbReference type="EC" id="5.6.2.4"/>
    </reaction>
</comment>
<dbReference type="Gene3D" id="3.40.50.300">
    <property type="entry name" value="P-loop containing nucleotide triphosphate hydrolases"/>
    <property type="match status" value="4"/>
</dbReference>
<keyword evidence="7 14" id="KW-0067">ATP-binding</keyword>
<evidence type="ECO:0000256" key="9">
    <source>
        <dbReference type="ARBA" id="ARBA00023204"/>
    </source>
</evidence>
<dbReference type="InterPro" id="IPR038726">
    <property type="entry name" value="PDDEXK_AddAB-type"/>
</dbReference>
<keyword evidence="4 14" id="KW-0378">Hydrolase</keyword>
<evidence type="ECO:0000256" key="6">
    <source>
        <dbReference type="ARBA" id="ARBA00022839"/>
    </source>
</evidence>
<evidence type="ECO:0000313" key="19">
    <source>
        <dbReference type="Proteomes" id="UP000237947"/>
    </source>
</evidence>
<dbReference type="EMBL" id="CP027226">
    <property type="protein sequence ID" value="AVM42497.1"/>
    <property type="molecule type" value="Genomic_DNA"/>
</dbReference>